<feature type="region of interest" description="Disordered" evidence="1">
    <location>
        <begin position="184"/>
        <end position="221"/>
    </location>
</feature>
<protein>
    <submittedName>
        <fullName evidence="2">Uncharacterized protein</fullName>
    </submittedName>
</protein>
<evidence type="ECO:0000256" key="1">
    <source>
        <dbReference type="SAM" id="MobiDB-lite"/>
    </source>
</evidence>
<feature type="compositionally biased region" description="Acidic residues" evidence="1">
    <location>
        <begin position="188"/>
        <end position="205"/>
    </location>
</feature>
<keyword evidence="3" id="KW-1185">Reference proteome</keyword>
<name>A0A2I0QST1_9BACI</name>
<reference evidence="2 3" key="1">
    <citation type="submission" date="2017-06" db="EMBL/GenBank/DDBJ databases">
        <title>the draft geome sequence of Illustriluteabacillus marina B3227.</title>
        <authorList>
            <person name="He R.-H."/>
            <person name="Du Z.-J."/>
        </authorList>
    </citation>
    <scope>NUCLEOTIDE SEQUENCE [LARGE SCALE GENOMIC DNA]</scope>
    <source>
        <strain evidence="2 3">B3227</strain>
    </source>
</reference>
<organism evidence="2 3">
    <name type="scientific">Halalkalibacillus sediminis</name>
    <dbReference type="NCBI Taxonomy" id="2018042"/>
    <lineage>
        <taxon>Bacteria</taxon>
        <taxon>Bacillati</taxon>
        <taxon>Bacillota</taxon>
        <taxon>Bacilli</taxon>
        <taxon>Bacillales</taxon>
        <taxon>Bacillaceae</taxon>
        <taxon>Halalkalibacillus</taxon>
    </lineage>
</organism>
<evidence type="ECO:0000313" key="3">
    <source>
        <dbReference type="Proteomes" id="UP000243524"/>
    </source>
</evidence>
<comment type="caution">
    <text evidence="2">The sequence shown here is derived from an EMBL/GenBank/DDBJ whole genome shotgun (WGS) entry which is preliminary data.</text>
</comment>
<evidence type="ECO:0000313" key="2">
    <source>
        <dbReference type="EMBL" id="PKR77397.1"/>
    </source>
</evidence>
<feature type="compositionally biased region" description="Low complexity" evidence="1">
    <location>
        <begin position="206"/>
        <end position="215"/>
    </location>
</feature>
<dbReference type="EMBL" id="PJNH01000003">
    <property type="protein sequence ID" value="PKR77397.1"/>
    <property type="molecule type" value="Genomic_DNA"/>
</dbReference>
<sequence>MLMGVLLIAACGQGATGDGDETTTESEAEQTEQEVANSENTDQSEGSDRASNGDSHSMDKEEAANVLGEYEEAFNNVINNKNDQGKQNEYETKDGLQQHFENFMTAEWATNIIDIYFEEKDDGLYVKAIDGPTFLQQDQEYSFTNHEDGTATVTQNRDNELTGNVEMKYELQEVDGNWVVHDVSSQETSDESNQSEENENTDENNNDSSNAENDAPAMSKDRAQTVLEEYEEAFKKVINYTDENGKQKEYTTKEGLEEHFRHFMSAHWAAHIVDTYFEERDDGLYVKETDGPIFLQEDQEFSYANNKGTNVIVTQERDNQLTGNVEMQYVLMVNNGRWIVHDVTRN</sequence>
<feature type="compositionally biased region" description="Acidic residues" evidence="1">
    <location>
        <begin position="18"/>
        <end position="32"/>
    </location>
</feature>
<feature type="region of interest" description="Disordered" evidence="1">
    <location>
        <begin position="13"/>
        <end position="61"/>
    </location>
</feature>
<proteinExistence type="predicted"/>
<dbReference type="Proteomes" id="UP000243524">
    <property type="component" value="Unassembled WGS sequence"/>
</dbReference>
<dbReference type="AlphaFoldDB" id="A0A2I0QST1"/>
<accession>A0A2I0QST1</accession>
<gene>
    <name evidence="2" type="ORF">CEY16_11750</name>
</gene>
<feature type="compositionally biased region" description="Polar residues" evidence="1">
    <location>
        <begin position="35"/>
        <end position="55"/>
    </location>
</feature>